<feature type="domain" description="PRMT5 TIM barrel" evidence="6">
    <location>
        <begin position="32"/>
        <end position="301"/>
    </location>
</feature>
<dbReference type="Pfam" id="PF17285">
    <property type="entry name" value="PRMT5_TIM"/>
    <property type="match status" value="1"/>
</dbReference>
<name>A0A9P6WKN0_9ASCO</name>
<feature type="domain" description="PRMT5 oligomerisation" evidence="7">
    <location>
        <begin position="509"/>
        <end position="784"/>
    </location>
</feature>
<proteinExistence type="predicted"/>
<evidence type="ECO:0000259" key="6">
    <source>
        <dbReference type="Pfam" id="PF17285"/>
    </source>
</evidence>
<dbReference type="GO" id="GO:0016274">
    <property type="term" value="F:protein-arginine N-methyltransferase activity"/>
    <property type="evidence" value="ECO:0007669"/>
    <property type="project" value="InterPro"/>
</dbReference>
<keyword evidence="1 8" id="KW-0489">Methyltransferase</keyword>
<evidence type="ECO:0000256" key="2">
    <source>
        <dbReference type="ARBA" id="ARBA00022679"/>
    </source>
</evidence>
<dbReference type="Proteomes" id="UP000697127">
    <property type="component" value="Unassembled WGS sequence"/>
</dbReference>
<dbReference type="GO" id="GO:0006355">
    <property type="term" value="P:regulation of DNA-templated transcription"/>
    <property type="evidence" value="ECO:0007669"/>
    <property type="project" value="TreeGrafter"/>
</dbReference>
<evidence type="ECO:0000313" key="8">
    <source>
        <dbReference type="EMBL" id="KAG0687832.1"/>
    </source>
</evidence>
<evidence type="ECO:0000259" key="5">
    <source>
        <dbReference type="Pfam" id="PF05185"/>
    </source>
</evidence>
<comment type="caution">
    <text evidence="8">The sequence shown here is derived from an EMBL/GenBank/DDBJ whole genome shotgun (WGS) entry which is preliminary data.</text>
</comment>
<dbReference type="InterPro" id="IPR035248">
    <property type="entry name" value="PRMT5_C"/>
</dbReference>
<keyword evidence="9" id="KW-1185">Reference proteome</keyword>
<dbReference type="Pfam" id="PF17286">
    <property type="entry name" value="PRMT5_C"/>
    <property type="match status" value="1"/>
</dbReference>
<dbReference type="InterPro" id="IPR035247">
    <property type="entry name" value="PRMT5_TIM"/>
</dbReference>
<feature type="compositionally biased region" description="Low complexity" evidence="4">
    <location>
        <begin position="689"/>
        <end position="703"/>
    </location>
</feature>
<dbReference type="Gene3D" id="3.20.20.150">
    <property type="entry name" value="Divalent-metal-dependent TIM barrel enzymes"/>
    <property type="match status" value="1"/>
</dbReference>
<feature type="region of interest" description="Disordered" evidence="4">
    <location>
        <begin position="676"/>
        <end position="709"/>
    </location>
</feature>
<reference evidence="8" key="1">
    <citation type="submission" date="2020-11" db="EMBL/GenBank/DDBJ databases">
        <title>Kefir isolates.</title>
        <authorList>
            <person name="Marcisauskas S."/>
            <person name="Kim Y."/>
            <person name="Blasche S."/>
        </authorList>
    </citation>
    <scope>NUCLEOTIDE SEQUENCE</scope>
    <source>
        <strain evidence="8">Olga-1</strain>
    </source>
</reference>
<keyword evidence="3" id="KW-0949">S-adenosyl-L-methionine</keyword>
<dbReference type="GO" id="GO:0005829">
    <property type="term" value="C:cytosol"/>
    <property type="evidence" value="ECO:0007669"/>
    <property type="project" value="TreeGrafter"/>
</dbReference>
<dbReference type="InterPro" id="IPR025799">
    <property type="entry name" value="Arg_MeTrfase"/>
</dbReference>
<dbReference type="EMBL" id="PUHW01000210">
    <property type="protein sequence ID" value="KAG0687832.1"/>
    <property type="molecule type" value="Genomic_DNA"/>
</dbReference>
<evidence type="ECO:0000256" key="4">
    <source>
        <dbReference type="SAM" id="MobiDB-lite"/>
    </source>
</evidence>
<dbReference type="Gene3D" id="2.70.160.11">
    <property type="entry name" value="Hnrnp arginine n-methyltransferase1"/>
    <property type="match status" value="1"/>
</dbReference>
<evidence type="ECO:0000256" key="3">
    <source>
        <dbReference type="ARBA" id="ARBA00022691"/>
    </source>
</evidence>
<organism evidence="8 9">
    <name type="scientific">Pichia californica</name>
    <dbReference type="NCBI Taxonomy" id="460514"/>
    <lineage>
        <taxon>Eukaryota</taxon>
        <taxon>Fungi</taxon>
        <taxon>Dikarya</taxon>
        <taxon>Ascomycota</taxon>
        <taxon>Saccharomycotina</taxon>
        <taxon>Pichiomycetes</taxon>
        <taxon>Pichiales</taxon>
        <taxon>Pichiaceae</taxon>
        <taxon>Pichia</taxon>
    </lineage>
</organism>
<feature type="domain" description="PRMT5 arginine-N-methyltransferase" evidence="5">
    <location>
        <begin position="336"/>
        <end position="493"/>
    </location>
</feature>
<dbReference type="GO" id="GO:0005634">
    <property type="term" value="C:nucleus"/>
    <property type="evidence" value="ECO:0007669"/>
    <property type="project" value="TreeGrafter"/>
</dbReference>
<dbReference type="AlphaFoldDB" id="A0A9P6WKN0"/>
<sequence>MCSVQIGLKPQHQTAFRLQTDPTFLDENLDNGYSVFLLSITNQSYKQVCKNYFQSWSSQNHSDYSLDFLHVPHPKIENTDISTGDHIQYTVGLISSWIELDSDDIVINEFSFQVFYNEISFANYLGIKTFMLSPPKNVNNMQIFSSNILKLMDLLPSINITISLPISQDLQDKDTSFYDSYSTWEMWNSIRLNCNYHPNLSVSLGAPKSNIPSSILDRWLLEPIKFYLISASRFLPNGKSYPVLHKFNQLIIWKLIQYKTLNLPIFLLHGIDKNVNDSNLNVKELNSNDKSTYLSYIQHLISISYKTDLLPYMYSFTLSALKKSNISSQTLSSPFILQSPLEPIIENLENLTYKVFEQDTFKYEQYERAIIKALIDLQKNWISNTKPHILFLGPGRGPLIQRFFSALKFLSISPSDFIITAIERNPNVMIMLNQRNIQQWNSHVNILNVNSNDYVNLQYRLENPPFNMVISELIGSFGCNELMPECIDSISTNELCNSDCIFIPQDLHCYVSPVYSPKLWKLASSTSTDKLYVPMIPEMETLLDFPQEVWKFVSKVSHSSHNSAKFSYNSNKHNSRQCRVALKPNRKGSIHGLAGFFSSTLYADIGVSNIPKPPGIDDSVSWLPAFLPFEQPLNLYDGHEVSLFIKRVCSSDSVWYEWSVECFLYMLIPNSSQKINTPPTTPSPDPVYSNTNTTTSSNNNNNNISKLPPFLLMSRSGSEKTNEEKQSEEMDKSMNHSTQIYDDVSLHPTKSANDGHSSRSNISSDYKVRVSTGISRVHNVNGSGFKFRLR</sequence>
<dbReference type="PANTHER" id="PTHR10738:SF0">
    <property type="entry name" value="PROTEIN ARGININE N-METHYLTRANSFERASE 5"/>
    <property type="match status" value="1"/>
</dbReference>
<protein>
    <submittedName>
        <fullName evidence="8">Methyltransferase protein</fullName>
    </submittedName>
</protein>
<dbReference type="InterPro" id="IPR029063">
    <property type="entry name" value="SAM-dependent_MTases_sf"/>
</dbReference>
<gene>
    <name evidence="8" type="primary">SKB1</name>
    <name evidence="8" type="ORF">C6P40_001815</name>
</gene>
<evidence type="ECO:0000259" key="7">
    <source>
        <dbReference type="Pfam" id="PF17286"/>
    </source>
</evidence>
<dbReference type="Pfam" id="PF05185">
    <property type="entry name" value="PRMT5"/>
    <property type="match status" value="1"/>
</dbReference>
<dbReference type="PANTHER" id="PTHR10738">
    <property type="entry name" value="PROTEIN ARGININE N-METHYLTRANSFERASE 5"/>
    <property type="match status" value="1"/>
</dbReference>
<accession>A0A9P6WKN0</accession>
<dbReference type="SUPFAM" id="SSF53335">
    <property type="entry name" value="S-adenosyl-L-methionine-dependent methyltransferases"/>
    <property type="match status" value="1"/>
</dbReference>
<evidence type="ECO:0000313" key="9">
    <source>
        <dbReference type="Proteomes" id="UP000697127"/>
    </source>
</evidence>
<keyword evidence="2" id="KW-0808">Transferase</keyword>
<dbReference type="GO" id="GO:0032259">
    <property type="term" value="P:methylation"/>
    <property type="evidence" value="ECO:0007669"/>
    <property type="project" value="UniProtKB-KW"/>
</dbReference>
<dbReference type="Gene3D" id="3.40.50.150">
    <property type="entry name" value="Vaccinia Virus protein VP39"/>
    <property type="match status" value="1"/>
</dbReference>
<evidence type="ECO:0000256" key="1">
    <source>
        <dbReference type="ARBA" id="ARBA00022603"/>
    </source>
</evidence>
<dbReference type="InterPro" id="IPR035075">
    <property type="entry name" value="PRMT5"/>
</dbReference>